<evidence type="ECO:0000313" key="4">
    <source>
        <dbReference type="Proteomes" id="UP001500689"/>
    </source>
</evidence>
<reference evidence="4" key="1">
    <citation type="journal article" date="2019" name="Int. J. Syst. Evol. Microbiol.">
        <title>The Global Catalogue of Microorganisms (GCM) 10K type strain sequencing project: providing services to taxonomists for standard genome sequencing and annotation.</title>
        <authorList>
            <consortium name="The Broad Institute Genomics Platform"/>
            <consortium name="The Broad Institute Genome Sequencing Center for Infectious Disease"/>
            <person name="Wu L."/>
            <person name="Ma J."/>
        </authorList>
    </citation>
    <scope>NUCLEOTIDE SEQUENCE [LARGE SCALE GENOMIC DNA]</scope>
    <source>
        <strain evidence="4">JCM 16898</strain>
    </source>
</reference>
<gene>
    <name evidence="3" type="ORF">GCM10022222_63810</name>
</gene>
<proteinExistence type="inferred from homology"/>
<dbReference type="PANTHER" id="PTHR43335">
    <property type="entry name" value="ABC TRANSPORTER, ATP-BINDING PROTEIN"/>
    <property type="match status" value="1"/>
</dbReference>
<organism evidence="3 4">
    <name type="scientific">Amycolatopsis ultiminotia</name>
    <dbReference type="NCBI Taxonomy" id="543629"/>
    <lineage>
        <taxon>Bacteria</taxon>
        <taxon>Bacillati</taxon>
        <taxon>Actinomycetota</taxon>
        <taxon>Actinomycetes</taxon>
        <taxon>Pseudonocardiales</taxon>
        <taxon>Pseudonocardiaceae</taxon>
        <taxon>Amycolatopsis</taxon>
    </lineage>
</organism>
<evidence type="ECO:0000313" key="3">
    <source>
        <dbReference type="EMBL" id="GAA3570965.1"/>
    </source>
</evidence>
<dbReference type="EMBL" id="BAAAZN010000016">
    <property type="protein sequence ID" value="GAA3570965.1"/>
    <property type="molecule type" value="Genomic_DNA"/>
</dbReference>
<keyword evidence="4" id="KW-1185">Reference proteome</keyword>
<accession>A0ABP6XRC7</accession>
<dbReference type="Proteomes" id="UP001500689">
    <property type="component" value="Unassembled WGS sequence"/>
</dbReference>
<keyword evidence="2" id="KW-0813">Transport</keyword>
<protein>
    <recommendedName>
        <fullName evidence="5">ABC-2 type transport system ATP-binding protein</fullName>
    </recommendedName>
</protein>
<dbReference type="PANTHER" id="PTHR43335:SF4">
    <property type="entry name" value="ABC TRANSPORTER, ATP-BINDING PROTEIN"/>
    <property type="match status" value="1"/>
</dbReference>
<sequence length="144" mass="15620">MLLSSHLMSEMQLTADHLVIIGRGELIADTSMADLIRNNEGNTVTVRSPETRGLGAVAEQLRAAFHDVRRPSPYELVVRGAAPEQVGDACFRHRVPVHRLQSSEASLENVYMELTAGAAEYAAPVERVPEAGALMEQKAKVGQS</sequence>
<comment type="similarity">
    <text evidence="1">Belongs to the ABC transporter superfamily.</text>
</comment>
<evidence type="ECO:0008006" key="5">
    <source>
        <dbReference type="Google" id="ProtNLM"/>
    </source>
</evidence>
<evidence type="ECO:0000256" key="2">
    <source>
        <dbReference type="ARBA" id="ARBA00022448"/>
    </source>
</evidence>
<evidence type="ECO:0000256" key="1">
    <source>
        <dbReference type="ARBA" id="ARBA00005417"/>
    </source>
</evidence>
<comment type="caution">
    <text evidence="3">The sequence shown here is derived from an EMBL/GenBank/DDBJ whole genome shotgun (WGS) entry which is preliminary data.</text>
</comment>
<name>A0ABP6XRC7_9PSEU</name>